<dbReference type="PANTHER" id="PTHR30561:SF0">
    <property type="entry name" value="GUANIDINIUM EXPORTER"/>
    <property type="match status" value="1"/>
</dbReference>
<feature type="transmembrane region" description="Helical" evidence="10">
    <location>
        <begin position="85"/>
        <end position="103"/>
    </location>
</feature>
<accession>A0ABY6DPS4</accession>
<name>A0ABY6DPS4_9NEIS</name>
<proteinExistence type="inferred from homology"/>
<dbReference type="PANTHER" id="PTHR30561">
    <property type="entry name" value="SMR FAMILY PROTON-DEPENDENT DRUG EFFLUX TRANSPORTER SUGE"/>
    <property type="match status" value="1"/>
</dbReference>
<dbReference type="InterPro" id="IPR045324">
    <property type="entry name" value="Small_multidrug_res"/>
</dbReference>
<feature type="transmembrane region" description="Helical" evidence="10">
    <location>
        <begin position="33"/>
        <end position="50"/>
    </location>
</feature>
<reference evidence="11" key="1">
    <citation type="submission" date="2022-10" db="EMBL/GenBank/DDBJ databases">
        <title>Chitiniphilus purpureus sp. nov., a novel chitin-degrading bacterium isolated from crawfish pond sediment.</title>
        <authorList>
            <person name="Li K."/>
        </authorList>
    </citation>
    <scope>NUCLEOTIDE SEQUENCE</scope>
    <source>
        <strain evidence="11">CD1</strain>
    </source>
</reference>
<protein>
    <recommendedName>
        <fullName evidence="8">Guanidinium exporter</fullName>
    </recommendedName>
</protein>
<evidence type="ECO:0000256" key="6">
    <source>
        <dbReference type="ARBA" id="ARBA00023136"/>
    </source>
</evidence>
<gene>
    <name evidence="11" type="ORF">N8I74_04850</name>
</gene>
<keyword evidence="4 9" id="KW-0812">Transmembrane</keyword>
<keyword evidence="5 10" id="KW-1133">Transmembrane helix</keyword>
<organism evidence="11 12">
    <name type="scientific">Chitiniphilus purpureus</name>
    <dbReference type="NCBI Taxonomy" id="2981137"/>
    <lineage>
        <taxon>Bacteria</taxon>
        <taxon>Pseudomonadati</taxon>
        <taxon>Pseudomonadota</taxon>
        <taxon>Betaproteobacteria</taxon>
        <taxon>Neisseriales</taxon>
        <taxon>Chitinibacteraceae</taxon>
        <taxon>Chitiniphilus</taxon>
    </lineage>
</organism>
<evidence type="ECO:0000256" key="3">
    <source>
        <dbReference type="ARBA" id="ARBA00022475"/>
    </source>
</evidence>
<sequence>MAWAYLLAASVLEIAMAAALKAAQGWTRPVPSLLGVVAALASIFLLTHALKALPTGTAYALWTGIGALGVAVLGIVAHGDSASPSRLLCMGLVLAGVAGLRLLEN</sequence>
<evidence type="ECO:0000256" key="5">
    <source>
        <dbReference type="ARBA" id="ARBA00022989"/>
    </source>
</evidence>
<evidence type="ECO:0000256" key="2">
    <source>
        <dbReference type="ARBA" id="ARBA00022448"/>
    </source>
</evidence>
<keyword evidence="3" id="KW-1003">Cell membrane</keyword>
<evidence type="ECO:0000256" key="7">
    <source>
        <dbReference type="ARBA" id="ARBA00038151"/>
    </source>
</evidence>
<dbReference type="EMBL" id="CP106753">
    <property type="protein sequence ID" value="UXY16351.1"/>
    <property type="molecule type" value="Genomic_DNA"/>
</dbReference>
<evidence type="ECO:0000256" key="1">
    <source>
        <dbReference type="ARBA" id="ARBA00004651"/>
    </source>
</evidence>
<evidence type="ECO:0000256" key="8">
    <source>
        <dbReference type="ARBA" id="ARBA00039168"/>
    </source>
</evidence>
<dbReference type="InterPro" id="IPR000390">
    <property type="entry name" value="Small_drug/metabolite_transptr"/>
</dbReference>
<comment type="similarity">
    <text evidence="7">Belongs to the drug/metabolite transporter (DMT) superfamily. Small multidrug resistance (SMR) (TC 2.A.7.1) family. Gdx/SugE subfamily.</text>
</comment>
<evidence type="ECO:0000256" key="9">
    <source>
        <dbReference type="RuleBase" id="RU003942"/>
    </source>
</evidence>
<keyword evidence="12" id="KW-1185">Reference proteome</keyword>
<evidence type="ECO:0000313" key="11">
    <source>
        <dbReference type="EMBL" id="UXY16351.1"/>
    </source>
</evidence>
<dbReference type="Gene3D" id="1.10.3730.20">
    <property type="match status" value="1"/>
</dbReference>
<dbReference type="RefSeq" id="WP_263125810.1">
    <property type="nucleotide sequence ID" value="NZ_CP106753.1"/>
</dbReference>
<dbReference type="Proteomes" id="UP001061302">
    <property type="component" value="Chromosome"/>
</dbReference>
<dbReference type="Pfam" id="PF00893">
    <property type="entry name" value="Multi_Drug_Res"/>
    <property type="match status" value="1"/>
</dbReference>
<evidence type="ECO:0000256" key="4">
    <source>
        <dbReference type="ARBA" id="ARBA00022692"/>
    </source>
</evidence>
<evidence type="ECO:0000256" key="10">
    <source>
        <dbReference type="SAM" id="Phobius"/>
    </source>
</evidence>
<keyword evidence="6 10" id="KW-0472">Membrane</keyword>
<evidence type="ECO:0000313" key="12">
    <source>
        <dbReference type="Proteomes" id="UP001061302"/>
    </source>
</evidence>
<keyword evidence="2" id="KW-0813">Transport</keyword>
<feature type="transmembrane region" description="Helical" evidence="10">
    <location>
        <begin position="57"/>
        <end position="79"/>
    </location>
</feature>
<comment type="subcellular location">
    <subcellularLocation>
        <location evidence="1 9">Cell membrane</location>
        <topology evidence="1 9">Multi-pass membrane protein</topology>
    </subcellularLocation>
</comment>
<dbReference type="InterPro" id="IPR037185">
    <property type="entry name" value="EmrE-like"/>
</dbReference>
<dbReference type="SUPFAM" id="SSF103481">
    <property type="entry name" value="Multidrug resistance efflux transporter EmrE"/>
    <property type="match status" value="1"/>
</dbReference>